<protein>
    <recommendedName>
        <fullName evidence="4">Flavin reductase like domain-containing protein</fullName>
    </recommendedName>
</protein>
<dbReference type="PANTHER" id="PTHR43567">
    <property type="entry name" value="FLAVOREDOXIN-RELATED-RELATED"/>
    <property type="match status" value="1"/>
</dbReference>
<comment type="cofactor">
    <cofactor evidence="1">
        <name>FMN</name>
        <dbReference type="ChEBI" id="CHEBI:58210"/>
    </cofactor>
</comment>
<accession>A0A0F9S412</accession>
<dbReference type="GO" id="GO:0010181">
    <property type="term" value="F:FMN binding"/>
    <property type="evidence" value="ECO:0007669"/>
    <property type="project" value="InterPro"/>
</dbReference>
<dbReference type="EMBL" id="LAZR01000646">
    <property type="protein sequence ID" value="KKN61774.1"/>
    <property type="molecule type" value="Genomic_DNA"/>
</dbReference>
<dbReference type="AlphaFoldDB" id="A0A0F9S412"/>
<proteinExistence type="inferred from homology"/>
<evidence type="ECO:0000256" key="2">
    <source>
        <dbReference type="ARBA" id="ARBA00022630"/>
    </source>
</evidence>
<reference evidence="5" key="1">
    <citation type="journal article" date="2015" name="Nature">
        <title>Complex archaea that bridge the gap between prokaryotes and eukaryotes.</title>
        <authorList>
            <person name="Spang A."/>
            <person name="Saw J.H."/>
            <person name="Jorgensen S.L."/>
            <person name="Zaremba-Niedzwiedzka K."/>
            <person name="Martijn J."/>
            <person name="Lind A.E."/>
            <person name="van Eijk R."/>
            <person name="Schleper C."/>
            <person name="Guy L."/>
            <person name="Ettema T.J."/>
        </authorList>
    </citation>
    <scope>NUCLEOTIDE SEQUENCE</scope>
</reference>
<comment type="caution">
    <text evidence="5">The sequence shown here is derived from an EMBL/GenBank/DDBJ whole genome shotgun (WGS) entry which is preliminary data.</text>
</comment>
<dbReference type="InterPro" id="IPR002563">
    <property type="entry name" value="Flavin_Rdtase-like_dom"/>
</dbReference>
<comment type="similarity">
    <text evidence="3">Belongs to the flavoredoxin family.</text>
</comment>
<dbReference type="SMART" id="SM00903">
    <property type="entry name" value="Flavin_Reduct"/>
    <property type="match status" value="1"/>
</dbReference>
<evidence type="ECO:0000256" key="3">
    <source>
        <dbReference type="ARBA" id="ARBA00038054"/>
    </source>
</evidence>
<evidence type="ECO:0000256" key="1">
    <source>
        <dbReference type="ARBA" id="ARBA00001917"/>
    </source>
</evidence>
<dbReference type="Pfam" id="PF01613">
    <property type="entry name" value="Flavin_Reduct"/>
    <property type="match status" value="1"/>
</dbReference>
<dbReference type="PANTHER" id="PTHR43567:SF1">
    <property type="entry name" value="FLAVOREDOXIN"/>
    <property type="match status" value="1"/>
</dbReference>
<organism evidence="5">
    <name type="scientific">marine sediment metagenome</name>
    <dbReference type="NCBI Taxonomy" id="412755"/>
    <lineage>
        <taxon>unclassified sequences</taxon>
        <taxon>metagenomes</taxon>
        <taxon>ecological metagenomes</taxon>
    </lineage>
</organism>
<evidence type="ECO:0000259" key="4">
    <source>
        <dbReference type="SMART" id="SM00903"/>
    </source>
</evidence>
<sequence>MKKITTQIENFQYFYPYTVALVGAQSENQTNYMACAWHTALSFDPPLFGVLVAKKRLTHQVISEAREFTVNFISSERVKLSAQMGRKSGHDMDKIKEFQVKLSPSKIIQTPIIDEAYVSFECKVADVRAYGDHDLFVGEILAIHEDEKSFNPEGVLNTEKIHPLLYLGSDFYITINPDTIKHVLPD</sequence>
<dbReference type="InterPro" id="IPR012349">
    <property type="entry name" value="Split_barrel_FMN-bd"/>
</dbReference>
<dbReference type="SUPFAM" id="SSF50475">
    <property type="entry name" value="FMN-binding split barrel"/>
    <property type="match status" value="1"/>
</dbReference>
<evidence type="ECO:0000313" key="5">
    <source>
        <dbReference type="EMBL" id="KKN61774.1"/>
    </source>
</evidence>
<dbReference type="Gene3D" id="2.30.110.10">
    <property type="entry name" value="Electron Transport, Fmn-binding Protein, Chain A"/>
    <property type="match status" value="1"/>
</dbReference>
<keyword evidence="2" id="KW-0285">Flavoprotein</keyword>
<gene>
    <name evidence="5" type="ORF">LCGC14_0518510</name>
</gene>
<dbReference type="InterPro" id="IPR052174">
    <property type="entry name" value="Flavoredoxin"/>
</dbReference>
<name>A0A0F9S412_9ZZZZ</name>
<feature type="domain" description="Flavin reductase like" evidence="4">
    <location>
        <begin position="14"/>
        <end position="152"/>
    </location>
</feature>